<dbReference type="SMART" id="SM00797">
    <property type="entry name" value="AHS2"/>
    <property type="match status" value="1"/>
</dbReference>
<feature type="domain" description="Carboxyltransferase" evidence="4">
    <location>
        <begin position="23"/>
        <end position="298"/>
    </location>
</feature>
<dbReference type="NCBIfam" id="NF045499">
    <property type="entry name" value="PxpC_5OPro"/>
    <property type="match status" value="1"/>
</dbReference>
<gene>
    <name evidence="5" type="ORF">FCN80_13745</name>
</gene>
<dbReference type="NCBIfam" id="TIGR00724">
    <property type="entry name" value="urea_amlyse_rel"/>
    <property type="match status" value="1"/>
</dbReference>
<dbReference type="RefSeq" id="WP_136990729.1">
    <property type="nucleotide sequence ID" value="NZ_SZPQ01000019.1"/>
</dbReference>
<keyword evidence="3" id="KW-0067">ATP-binding</keyword>
<keyword evidence="6" id="KW-1185">Reference proteome</keyword>
<accession>A0ABY2SJ07</accession>
<dbReference type="SUPFAM" id="SSF50891">
    <property type="entry name" value="Cyclophilin-like"/>
    <property type="match status" value="1"/>
</dbReference>
<proteinExistence type="predicted"/>
<evidence type="ECO:0000256" key="2">
    <source>
        <dbReference type="ARBA" id="ARBA00022801"/>
    </source>
</evidence>
<dbReference type="InterPro" id="IPR052708">
    <property type="entry name" value="PxpC"/>
</dbReference>
<evidence type="ECO:0000259" key="4">
    <source>
        <dbReference type="SMART" id="SM00797"/>
    </source>
</evidence>
<evidence type="ECO:0000313" key="5">
    <source>
        <dbReference type="EMBL" id="TKI05442.1"/>
    </source>
</evidence>
<keyword evidence="1" id="KW-0547">Nucleotide-binding</keyword>
<dbReference type="InterPro" id="IPR003778">
    <property type="entry name" value="CT_A_B"/>
</dbReference>
<sequence length="319" mass="34882">MLKVLHAGMMTSVQDGGRTGYRNLGVGVGGVLDKPAMQLANLLVGNRPDAAVLEITLGRFCAEITAPGWLALTGADCHARLDGMPLWTGWRFPVRPGQVVKLATPKHGMRSYLAVSGGIEVPEILGSRSTDLNNGFGGYQGRLIQDNDLLPAGEPENLPVRQIGIRQLLFGNRVRALPGPEYREFSAESQEAFWRTGWQLSAQSNRMGYRLQGASLKRDGGRELYSHGLLPGVVQVPPNGQPIILMADAQTTGGYPRIACVIGADMFHLAQLRLGEPIHFVRCTLEEAHAAWREQMHYLEQIAWQLTALERQTSAVTAR</sequence>
<dbReference type="InterPro" id="IPR029000">
    <property type="entry name" value="Cyclophilin-like_dom_sf"/>
</dbReference>
<evidence type="ECO:0000256" key="3">
    <source>
        <dbReference type="ARBA" id="ARBA00022840"/>
    </source>
</evidence>
<dbReference type="Gene3D" id="2.40.100.10">
    <property type="entry name" value="Cyclophilin-like"/>
    <property type="match status" value="1"/>
</dbReference>
<organism evidence="5 6">
    <name type="scientific">Martelella alba</name>
    <dbReference type="NCBI Taxonomy" id="2590451"/>
    <lineage>
        <taxon>Bacteria</taxon>
        <taxon>Pseudomonadati</taxon>
        <taxon>Pseudomonadota</taxon>
        <taxon>Alphaproteobacteria</taxon>
        <taxon>Hyphomicrobiales</taxon>
        <taxon>Aurantimonadaceae</taxon>
        <taxon>Martelella</taxon>
    </lineage>
</organism>
<keyword evidence="2" id="KW-0378">Hydrolase</keyword>
<protein>
    <submittedName>
        <fullName evidence="5">Biotin-dependent carboxyltransferase family protein</fullName>
    </submittedName>
</protein>
<reference evidence="5 6" key="1">
    <citation type="submission" date="2019-04" db="EMBL/GenBank/DDBJ databases">
        <authorList>
            <person name="Li M."/>
            <person name="Gao C."/>
        </authorList>
    </citation>
    <scope>NUCLEOTIDE SEQUENCE [LARGE SCALE GENOMIC DNA]</scope>
    <source>
        <strain evidence="5 6">BGMRC 2031</strain>
    </source>
</reference>
<dbReference type="EMBL" id="SZPQ01000019">
    <property type="protein sequence ID" value="TKI05442.1"/>
    <property type="molecule type" value="Genomic_DNA"/>
</dbReference>
<dbReference type="Proteomes" id="UP000305202">
    <property type="component" value="Unassembled WGS sequence"/>
</dbReference>
<dbReference type="PANTHER" id="PTHR43309:SF3">
    <property type="entry name" value="5-OXOPROLINASE SUBUNIT C"/>
    <property type="match status" value="1"/>
</dbReference>
<evidence type="ECO:0000313" key="6">
    <source>
        <dbReference type="Proteomes" id="UP000305202"/>
    </source>
</evidence>
<dbReference type="Pfam" id="PF02626">
    <property type="entry name" value="CT_A_B"/>
    <property type="match status" value="1"/>
</dbReference>
<dbReference type="PANTHER" id="PTHR43309">
    <property type="entry name" value="5-OXOPROLINASE SUBUNIT C"/>
    <property type="match status" value="1"/>
</dbReference>
<dbReference type="InterPro" id="IPR053526">
    <property type="entry name" value="5-oxoprolinase_subunit"/>
</dbReference>
<name>A0ABY2SJ07_9HYPH</name>
<evidence type="ECO:0000256" key="1">
    <source>
        <dbReference type="ARBA" id="ARBA00022741"/>
    </source>
</evidence>
<comment type="caution">
    <text evidence="5">The sequence shown here is derived from an EMBL/GenBank/DDBJ whole genome shotgun (WGS) entry which is preliminary data.</text>
</comment>